<feature type="transmembrane region" description="Helical" evidence="8">
    <location>
        <begin position="6"/>
        <end position="25"/>
    </location>
</feature>
<dbReference type="GO" id="GO:0006813">
    <property type="term" value="P:potassium ion transport"/>
    <property type="evidence" value="ECO:0007669"/>
    <property type="project" value="UniProtKB-KW"/>
</dbReference>
<feature type="transmembrane region" description="Helical" evidence="8">
    <location>
        <begin position="220"/>
        <end position="243"/>
    </location>
</feature>
<evidence type="ECO:0000256" key="7">
    <source>
        <dbReference type="ARBA" id="ARBA00023136"/>
    </source>
</evidence>
<dbReference type="GO" id="GO:0016020">
    <property type="term" value="C:membrane"/>
    <property type="evidence" value="ECO:0007669"/>
    <property type="project" value="UniProtKB-SubCell"/>
</dbReference>
<protein>
    <submittedName>
        <fullName evidence="10">Potassium/proton Antiporter RosB</fullName>
    </submittedName>
</protein>
<keyword evidence="4" id="KW-0630">Potassium</keyword>
<proteinExistence type="inferred from homology"/>
<dbReference type="PANTHER" id="PTHR42751:SF3">
    <property type="entry name" value="SODIUM_GLUTAMATE SYMPORTER"/>
    <property type="match status" value="1"/>
</dbReference>
<feature type="transmembrane region" description="Helical" evidence="8">
    <location>
        <begin position="87"/>
        <end position="107"/>
    </location>
</feature>
<dbReference type="EMBL" id="CP022098">
    <property type="protein sequence ID" value="ATB36499.1"/>
    <property type="molecule type" value="Genomic_DNA"/>
</dbReference>
<feature type="domain" description="RCK C-terminal" evidence="9">
    <location>
        <begin position="598"/>
        <end position="683"/>
    </location>
</feature>
<keyword evidence="4" id="KW-0406">Ion transport</keyword>
<accession>A0A250IXN8</accession>
<evidence type="ECO:0000313" key="10">
    <source>
        <dbReference type="EMBL" id="ATB36499.1"/>
    </source>
</evidence>
<keyword evidence="7 8" id="KW-0472">Membrane</keyword>
<dbReference type="GO" id="GO:1902600">
    <property type="term" value="P:proton transmembrane transport"/>
    <property type="evidence" value="ECO:0007669"/>
    <property type="project" value="InterPro"/>
</dbReference>
<dbReference type="Proteomes" id="UP000217257">
    <property type="component" value="Chromosome"/>
</dbReference>
<keyword evidence="4" id="KW-0633">Potassium transport</keyword>
<feature type="transmembrane region" description="Helical" evidence="8">
    <location>
        <begin position="149"/>
        <end position="177"/>
    </location>
</feature>
<dbReference type="InterPro" id="IPR036721">
    <property type="entry name" value="RCK_C_sf"/>
</dbReference>
<reference evidence="10 11" key="1">
    <citation type="submission" date="2017-06" db="EMBL/GenBank/DDBJ databases">
        <title>Sequencing and comparative analysis of myxobacterial genomes.</title>
        <authorList>
            <person name="Rupp O."/>
            <person name="Goesmann A."/>
            <person name="Sogaard-Andersen L."/>
        </authorList>
    </citation>
    <scope>NUCLEOTIDE SEQUENCE [LARGE SCALE GENOMIC DNA]</scope>
    <source>
        <strain evidence="10 11">DSM 52655</strain>
    </source>
</reference>
<keyword evidence="6 8" id="KW-1133">Transmembrane helix</keyword>
<dbReference type="AlphaFoldDB" id="A0A250IXN8"/>
<comment type="subcellular location">
    <subcellularLocation>
        <location evidence="1">Membrane</location>
        <topology evidence="1">Multi-pass membrane protein</topology>
    </subcellularLocation>
</comment>
<dbReference type="KEGG" id="cfus:CYFUS_001914"/>
<keyword evidence="3" id="KW-0813">Transport</keyword>
<feature type="transmembrane region" description="Helical" evidence="8">
    <location>
        <begin position="189"/>
        <end position="208"/>
    </location>
</feature>
<feature type="transmembrane region" description="Helical" evidence="8">
    <location>
        <begin position="466"/>
        <end position="494"/>
    </location>
</feature>
<dbReference type="SUPFAM" id="SSF116726">
    <property type="entry name" value="TrkA C-terminal domain-like"/>
    <property type="match status" value="1"/>
</dbReference>
<feature type="transmembrane region" description="Helical" evidence="8">
    <location>
        <begin position="57"/>
        <end position="75"/>
    </location>
</feature>
<dbReference type="InterPro" id="IPR006037">
    <property type="entry name" value="RCK_C"/>
</dbReference>
<evidence type="ECO:0000256" key="5">
    <source>
        <dbReference type="ARBA" id="ARBA00022692"/>
    </source>
</evidence>
<evidence type="ECO:0000256" key="6">
    <source>
        <dbReference type="ARBA" id="ARBA00022989"/>
    </source>
</evidence>
<name>A0A250IXN8_9BACT</name>
<dbReference type="RefSeq" id="WP_095984953.1">
    <property type="nucleotide sequence ID" value="NZ_CP022098.1"/>
</dbReference>
<dbReference type="PROSITE" id="PS51202">
    <property type="entry name" value="RCK_C"/>
    <property type="match status" value="1"/>
</dbReference>
<keyword evidence="5 8" id="KW-0812">Transmembrane</keyword>
<evidence type="ECO:0000256" key="1">
    <source>
        <dbReference type="ARBA" id="ARBA00004141"/>
    </source>
</evidence>
<evidence type="ECO:0000256" key="3">
    <source>
        <dbReference type="ARBA" id="ARBA00022448"/>
    </source>
</evidence>
<feature type="transmembrane region" description="Helical" evidence="8">
    <location>
        <begin position="515"/>
        <end position="537"/>
    </location>
</feature>
<feature type="transmembrane region" description="Helical" evidence="8">
    <location>
        <begin position="32"/>
        <end position="51"/>
    </location>
</feature>
<dbReference type="Gene3D" id="3.30.70.1450">
    <property type="entry name" value="Regulator of K+ conductance, C-terminal domain"/>
    <property type="match status" value="1"/>
</dbReference>
<comment type="similarity">
    <text evidence="2">Belongs to the monovalent cation:proton antiporter 2 (CPA2) transporter (TC 2.A.37) family.</text>
</comment>
<feature type="transmembrane region" description="Helical" evidence="8">
    <location>
        <begin position="119"/>
        <end position="137"/>
    </location>
</feature>
<evidence type="ECO:0000256" key="2">
    <source>
        <dbReference type="ARBA" id="ARBA00005551"/>
    </source>
</evidence>
<dbReference type="Pfam" id="PF00999">
    <property type="entry name" value="Na_H_Exchanger"/>
    <property type="match status" value="1"/>
</dbReference>
<feature type="transmembrane region" description="Helical" evidence="8">
    <location>
        <begin position="427"/>
        <end position="446"/>
    </location>
</feature>
<dbReference type="PANTHER" id="PTHR42751">
    <property type="entry name" value="SODIUM/HYDROGEN EXCHANGER FAMILY/TRKA DOMAIN PROTEIN"/>
    <property type="match status" value="1"/>
</dbReference>
<organism evidence="10 11">
    <name type="scientific">Cystobacter fuscus</name>
    <dbReference type="NCBI Taxonomy" id="43"/>
    <lineage>
        <taxon>Bacteria</taxon>
        <taxon>Pseudomonadati</taxon>
        <taxon>Myxococcota</taxon>
        <taxon>Myxococcia</taxon>
        <taxon>Myxococcales</taxon>
        <taxon>Cystobacterineae</taxon>
        <taxon>Archangiaceae</taxon>
        <taxon>Cystobacter</taxon>
    </lineage>
</organism>
<evidence type="ECO:0000313" key="11">
    <source>
        <dbReference type="Proteomes" id="UP000217257"/>
    </source>
</evidence>
<feature type="transmembrane region" description="Helical" evidence="8">
    <location>
        <begin position="543"/>
        <end position="561"/>
    </location>
</feature>
<dbReference type="GO" id="GO:0008324">
    <property type="term" value="F:monoatomic cation transmembrane transporter activity"/>
    <property type="evidence" value="ECO:0007669"/>
    <property type="project" value="InterPro"/>
</dbReference>
<dbReference type="InterPro" id="IPR038770">
    <property type="entry name" value="Na+/solute_symporter_sf"/>
</dbReference>
<dbReference type="GO" id="GO:0015297">
    <property type="term" value="F:antiporter activity"/>
    <property type="evidence" value="ECO:0007669"/>
    <property type="project" value="InterPro"/>
</dbReference>
<dbReference type="Pfam" id="PF02080">
    <property type="entry name" value="TrkA_C"/>
    <property type="match status" value="1"/>
</dbReference>
<feature type="transmembrane region" description="Helical" evidence="8">
    <location>
        <begin position="294"/>
        <end position="318"/>
    </location>
</feature>
<dbReference type="InterPro" id="IPR006153">
    <property type="entry name" value="Cation/H_exchanger_TM"/>
</dbReference>
<evidence type="ECO:0000256" key="8">
    <source>
        <dbReference type="SAM" id="Phobius"/>
    </source>
</evidence>
<evidence type="ECO:0000256" key="4">
    <source>
        <dbReference type="ARBA" id="ARBA00022538"/>
    </source>
</evidence>
<sequence length="694" mass="72385">MHDAHDFLKALATVLCVAAVTSVIFQRLRQPVVLGYIIAGLIMGPHVPIPLVADPTIVQTLSELGVILLMFSLGLEFSLGKLLKVGFTAGLTAIIQCSLMIWLGFVVGRSFGWTSRESIFTGAIIAISSTTIIAKAFDEQGIKGKLREIVVGILIVEDLIAILLMATLTAISTGAGLSAGQLTLTVGRLALFLVGLVVVGLMVIPRTVRAVHRLKRPETTLVASIGICFAIALLAQAFGYSVALGAFLAGSLVAESGEEQEIEHLVQPVRDMFAAIFFVSVGMLIDPGLIAENWAAVAVLTGVVILGKLVGVALGVFLTGSGTRTAIQSGLSLAQIGEFSFIIAGLGLSLNATGSFLYPVAVAVSAITTLTTPFLIRASGPVANYVDRKLPKPLQTFAALYGSWVEELRNAPPRQTAGTKIRSKVRLMLLDAALLAAIIIGTSLFLGRMSAALELRSGLGATVARWLVIFLAAMLATPFCVGVVRLASSLGTLLAETAFPSVTGRLDRAAAPRRALVVTLQLASVLGVGAPLVAITQPFLPRFLGAAVLLILLAVLGMGFWRSATNLQGHVRAGSQVIVEALASQSRGKPQAHHAESLDTLHAILPGLGEPTPVRLESGSAAVGRTLAELNLRGMTGATVLAIRRGEDKVVVPTADEQLREGDVLALAGTHEAIDSARAVLSGSTPAEQQPASA</sequence>
<evidence type="ECO:0000259" key="9">
    <source>
        <dbReference type="PROSITE" id="PS51202"/>
    </source>
</evidence>
<gene>
    <name evidence="10" type="ORF">CYFUS_001914</name>
</gene>
<dbReference type="Gene3D" id="1.20.1530.20">
    <property type="match status" value="1"/>
</dbReference>